<evidence type="ECO:0000313" key="2">
    <source>
        <dbReference type="Proteomes" id="UP001497623"/>
    </source>
</evidence>
<dbReference type="Proteomes" id="UP001497623">
    <property type="component" value="Unassembled WGS sequence"/>
</dbReference>
<dbReference type="AlphaFoldDB" id="A0AAV2S3H2"/>
<feature type="non-terminal residue" evidence="1">
    <location>
        <position position="1"/>
    </location>
</feature>
<evidence type="ECO:0000313" key="1">
    <source>
        <dbReference type="EMBL" id="CAL4157435.1"/>
    </source>
</evidence>
<reference evidence="1 2" key="1">
    <citation type="submission" date="2024-05" db="EMBL/GenBank/DDBJ databases">
        <authorList>
            <person name="Wallberg A."/>
        </authorList>
    </citation>
    <scope>NUCLEOTIDE SEQUENCE [LARGE SCALE GENOMIC DNA]</scope>
</reference>
<organism evidence="1 2">
    <name type="scientific">Meganyctiphanes norvegica</name>
    <name type="common">Northern krill</name>
    <name type="synonym">Thysanopoda norvegica</name>
    <dbReference type="NCBI Taxonomy" id="48144"/>
    <lineage>
        <taxon>Eukaryota</taxon>
        <taxon>Metazoa</taxon>
        <taxon>Ecdysozoa</taxon>
        <taxon>Arthropoda</taxon>
        <taxon>Crustacea</taxon>
        <taxon>Multicrustacea</taxon>
        <taxon>Malacostraca</taxon>
        <taxon>Eumalacostraca</taxon>
        <taxon>Eucarida</taxon>
        <taxon>Euphausiacea</taxon>
        <taxon>Euphausiidae</taxon>
        <taxon>Meganyctiphanes</taxon>
    </lineage>
</organism>
<sequence length="119" mass="13724">GEYRVMLSDIERLERAGLLARSFKVQDCNVGTCICGARVNKLAKSGGPWIPRRRDSSTMSEWEIYLMKYAGKKHCTLEDYCILHARKSCIDGAKFVFGNFYVECKCELDYLCYCKRNNN</sequence>
<proteinExistence type="predicted"/>
<name>A0AAV2S3H2_MEGNR</name>
<comment type="caution">
    <text evidence="1">The sequence shown here is derived from an EMBL/GenBank/DDBJ whole genome shotgun (WGS) entry which is preliminary data.</text>
</comment>
<keyword evidence="2" id="KW-1185">Reference proteome</keyword>
<gene>
    <name evidence="1" type="ORF">MNOR_LOCUS31902</name>
</gene>
<dbReference type="EMBL" id="CAXKWB010042157">
    <property type="protein sequence ID" value="CAL4157435.1"/>
    <property type="molecule type" value="Genomic_DNA"/>
</dbReference>
<accession>A0AAV2S3H2</accession>
<protein>
    <submittedName>
        <fullName evidence="1">Uncharacterized protein</fullName>
    </submittedName>
</protein>